<organism evidence="1">
    <name type="scientific">mine drainage metagenome</name>
    <dbReference type="NCBI Taxonomy" id="410659"/>
    <lineage>
        <taxon>unclassified sequences</taxon>
        <taxon>metagenomes</taxon>
        <taxon>ecological metagenomes</taxon>
    </lineage>
</organism>
<reference evidence="1" key="1">
    <citation type="submission" date="2009-10" db="EMBL/GenBank/DDBJ databases">
        <title>Diversity of trophic interactions inside an arsenic-rich microbial ecosystem.</title>
        <authorList>
            <person name="Bertin P.N."/>
            <person name="Heinrich-Salmeron A."/>
            <person name="Pelletier E."/>
            <person name="Goulhen-Chollet F."/>
            <person name="Arsene-Ploetze F."/>
            <person name="Gallien S."/>
            <person name="Calteau A."/>
            <person name="Vallenet D."/>
            <person name="Casiot C."/>
            <person name="Chane-Woon-Ming B."/>
            <person name="Giloteaux L."/>
            <person name="Barakat M."/>
            <person name="Bonnefoy V."/>
            <person name="Bruneel O."/>
            <person name="Chandler M."/>
            <person name="Cleiss J."/>
            <person name="Duran R."/>
            <person name="Elbaz-Poulichet F."/>
            <person name="Fonknechten N."/>
            <person name="Lauga B."/>
            <person name="Mornico D."/>
            <person name="Ortet P."/>
            <person name="Schaeffer C."/>
            <person name="Siguier P."/>
            <person name="Alexander Thil Smith A."/>
            <person name="Van Dorsselaer A."/>
            <person name="Weissenbach J."/>
            <person name="Medigue C."/>
            <person name="Le Paslier D."/>
        </authorList>
    </citation>
    <scope>NUCLEOTIDE SEQUENCE</scope>
</reference>
<evidence type="ECO:0000313" key="1">
    <source>
        <dbReference type="EMBL" id="CBI10942.1"/>
    </source>
</evidence>
<name>E6QUL9_9ZZZZ</name>
<dbReference type="EMBL" id="CABR01000113">
    <property type="protein sequence ID" value="CBI10942.1"/>
    <property type="molecule type" value="Genomic_DNA"/>
</dbReference>
<dbReference type="AlphaFoldDB" id="E6QUL9"/>
<sequence>MTIQILKGTSRFIGTLSLNPTADEEVMIAILTRKLLTNF</sequence>
<comment type="caution">
    <text evidence="1">The sequence shown here is derived from an EMBL/GenBank/DDBJ whole genome shotgun (WGS) entry which is preliminary data.</text>
</comment>
<accession>E6QUL9</accession>
<gene>
    <name evidence="1" type="ORF">CARN7_1745</name>
</gene>
<protein>
    <submittedName>
        <fullName evidence="1">Uncharacterized protein</fullName>
    </submittedName>
</protein>
<proteinExistence type="predicted"/>